<dbReference type="RefSeq" id="XP_012652547.1">
    <property type="nucleotide sequence ID" value="XM_012797093.1"/>
</dbReference>
<organism evidence="2 3">
    <name type="scientific">Tetrahymena thermophila (strain SB210)</name>
    <dbReference type="NCBI Taxonomy" id="312017"/>
    <lineage>
        <taxon>Eukaryota</taxon>
        <taxon>Sar</taxon>
        <taxon>Alveolata</taxon>
        <taxon>Ciliophora</taxon>
        <taxon>Intramacronucleata</taxon>
        <taxon>Oligohymenophorea</taxon>
        <taxon>Hymenostomatida</taxon>
        <taxon>Tetrahymenina</taxon>
        <taxon>Tetrahymenidae</taxon>
        <taxon>Tetrahymena</taxon>
    </lineage>
</organism>
<dbReference type="KEGG" id="tet:TTHERM_000028808"/>
<feature type="transmembrane region" description="Helical" evidence="1">
    <location>
        <begin position="264"/>
        <end position="282"/>
    </location>
</feature>
<accession>W7XKE7</accession>
<name>W7XKE7_TETTS</name>
<evidence type="ECO:0000313" key="3">
    <source>
        <dbReference type="Proteomes" id="UP000009168"/>
    </source>
</evidence>
<gene>
    <name evidence="2" type="ORF">TTHERM_000028808</name>
</gene>
<evidence type="ECO:0000313" key="2">
    <source>
        <dbReference type="EMBL" id="EWS74834.1"/>
    </source>
</evidence>
<feature type="transmembrane region" description="Helical" evidence="1">
    <location>
        <begin position="294"/>
        <end position="312"/>
    </location>
</feature>
<reference evidence="3" key="1">
    <citation type="journal article" date="2006" name="PLoS Biol.">
        <title>Macronuclear genome sequence of the ciliate Tetrahymena thermophila, a model eukaryote.</title>
        <authorList>
            <person name="Eisen J.A."/>
            <person name="Coyne R.S."/>
            <person name="Wu M."/>
            <person name="Wu D."/>
            <person name="Thiagarajan M."/>
            <person name="Wortman J.R."/>
            <person name="Badger J.H."/>
            <person name="Ren Q."/>
            <person name="Amedeo P."/>
            <person name="Jones K.M."/>
            <person name="Tallon L.J."/>
            <person name="Delcher A.L."/>
            <person name="Salzberg S.L."/>
            <person name="Silva J.C."/>
            <person name="Haas B.J."/>
            <person name="Majoros W.H."/>
            <person name="Farzad M."/>
            <person name="Carlton J.M."/>
            <person name="Smith R.K. Jr."/>
            <person name="Garg J."/>
            <person name="Pearlman R.E."/>
            <person name="Karrer K.M."/>
            <person name="Sun L."/>
            <person name="Manning G."/>
            <person name="Elde N.C."/>
            <person name="Turkewitz A.P."/>
            <person name="Asai D.J."/>
            <person name="Wilkes D.E."/>
            <person name="Wang Y."/>
            <person name="Cai H."/>
            <person name="Collins K."/>
            <person name="Stewart B.A."/>
            <person name="Lee S.R."/>
            <person name="Wilamowska K."/>
            <person name="Weinberg Z."/>
            <person name="Ruzzo W.L."/>
            <person name="Wloga D."/>
            <person name="Gaertig J."/>
            <person name="Frankel J."/>
            <person name="Tsao C.-C."/>
            <person name="Gorovsky M.A."/>
            <person name="Keeling P.J."/>
            <person name="Waller R.F."/>
            <person name="Patron N.J."/>
            <person name="Cherry J.M."/>
            <person name="Stover N.A."/>
            <person name="Krieger C.J."/>
            <person name="del Toro C."/>
            <person name="Ryder H.F."/>
            <person name="Williamson S.C."/>
            <person name="Barbeau R.A."/>
            <person name="Hamilton E.P."/>
            <person name="Orias E."/>
        </authorList>
    </citation>
    <scope>NUCLEOTIDE SEQUENCE [LARGE SCALE GENOMIC DNA]</scope>
    <source>
        <strain evidence="3">SB210</strain>
    </source>
</reference>
<keyword evidence="1 2" id="KW-0812">Transmembrane</keyword>
<dbReference type="InParanoid" id="W7XKE7"/>
<keyword evidence="1" id="KW-1133">Transmembrane helix</keyword>
<dbReference type="EMBL" id="GG662720">
    <property type="protein sequence ID" value="EWS74834.1"/>
    <property type="molecule type" value="Genomic_DNA"/>
</dbReference>
<dbReference type="AlphaFoldDB" id="W7XKE7"/>
<dbReference type="Proteomes" id="UP000009168">
    <property type="component" value="Unassembled WGS sequence"/>
</dbReference>
<protein>
    <submittedName>
        <fullName evidence="2">Transmembrane protein, putative</fullName>
    </submittedName>
</protein>
<keyword evidence="3" id="KW-1185">Reference proteome</keyword>
<sequence>MQENIIAHNSAYATDQKKETYFKFVKFPTGLQIKEDIVWTYRSAANTTQNAEINEIFIPKIFINQLQINSNSLIDSEQFIFLRSLSQSLNTSITFLQDNSRNNYQQQTCRRKYQKPVQYDSPTNFTMFVTIMLIFRTSNEKIPALLNLFLREYAESQIIYVKETQQSLRQIKEKNKAKKKSLSSKIAVYPKSAREIIDKPIVKQATGNIEKKSAHNEAKICVKNEVLNSAVRLRILQDLYMQYLMQKKAIYQARQRQNIAIEHEMRICSLFLCFIQFISSIIHFSNKGQNKNNFSLLLNFYYLMSTWMLFIFEF</sequence>
<keyword evidence="1" id="KW-0472">Membrane</keyword>
<proteinExistence type="predicted"/>
<evidence type="ECO:0000256" key="1">
    <source>
        <dbReference type="SAM" id="Phobius"/>
    </source>
</evidence>
<dbReference type="GeneID" id="24436874"/>